<proteinExistence type="predicted"/>
<dbReference type="InParanoid" id="A0A369J3S7"/>
<feature type="transmembrane region" description="Helical" evidence="2">
    <location>
        <begin position="158"/>
        <end position="178"/>
    </location>
</feature>
<evidence type="ECO:0000313" key="4">
    <source>
        <dbReference type="Proteomes" id="UP000076154"/>
    </source>
</evidence>
<feature type="region of interest" description="Disordered" evidence="1">
    <location>
        <begin position="1"/>
        <end position="22"/>
    </location>
</feature>
<keyword evidence="2" id="KW-1133">Transmembrane helix</keyword>
<reference evidence="3" key="1">
    <citation type="submission" date="2018-04" db="EMBL/GenBank/DDBJ databases">
        <title>Whole genome sequencing of Hypsizygus marmoreus.</title>
        <authorList>
            <person name="Choi I.-G."/>
            <person name="Min B."/>
            <person name="Kim J.-G."/>
            <person name="Kim S."/>
            <person name="Oh Y.-L."/>
            <person name="Kong W.-S."/>
            <person name="Park H."/>
            <person name="Jeong J."/>
            <person name="Song E.-S."/>
        </authorList>
    </citation>
    <scope>NUCLEOTIDE SEQUENCE [LARGE SCALE GENOMIC DNA]</scope>
    <source>
        <strain evidence="3">51987-8</strain>
    </source>
</reference>
<name>A0A369J3S7_HYPMA</name>
<keyword evidence="2" id="KW-0472">Membrane</keyword>
<gene>
    <name evidence="3" type="ORF">Hypma_004710</name>
</gene>
<dbReference type="AlphaFoldDB" id="A0A369J3S7"/>
<feature type="transmembrane region" description="Helical" evidence="2">
    <location>
        <begin position="107"/>
        <end position="129"/>
    </location>
</feature>
<comment type="caution">
    <text evidence="3">The sequence shown here is derived from an EMBL/GenBank/DDBJ whole genome shotgun (WGS) entry which is preliminary data.</text>
</comment>
<dbReference type="Proteomes" id="UP000076154">
    <property type="component" value="Unassembled WGS sequence"/>
</dbReference>
<accession>A0A369J3S7</accession>
<feature type="transmembrane region" description="Helical" evidence="2">
    <location>
        <begin position="79"/>
        <end position="100"/>
    </location>
</feature>
<sequence>MVELTTSESVDHSTSYDQPVSPTKSSYLAMFQFGRRPFSSSGYEPLETSVVFHPDDPSSMNPAIQDTAAVNGSCFPSTLGTSIIFLTQYLLFIFSIPCLTGPLKVDWSLAPPVAMVVFAWALCVVHWYLEHPTIGLVVGWWEVVGVALKTVQLFSSDVVATIVFPIIVVSCTWNMVLLSMMLGKGLPAVCVWVHEVGVLGKEGVRRGTNGVEAWLERKQQELLEPFS</sequence>
<evidence type="ECO:0000256" key="2">
    <source>
        <dbReference type="SAM" id="Phobius"/>
    </source>
</evidence>
<organism evidence="3 4">
    <name type="scientific">Hypsizygus marmoreus</name>
    <name type="common">White beech mushroom</name>
    <name type="synonym">Agaricus marmoreus</name>
    <dbReference type="NCBI Taxonomy" id="39966"/>
    <lineage>
        <taxon>Eukaryota</taxon>
        <taxon>Fungi</taxon>
        <taxon>Dikarya</taxon>
        <taxon>Basidiomycota</taxon>
        <taxon>Agaricomycotina</taxon>
        <taxon>Agaricomycetes</taxon>
        <taxon>Agaricomycetidae</taxon>
        <taxon>Agaricales</taxon>
        <taxon>Tricholomatineae</taxon>
        <taxon>Lyophyllaceae</taxon>
        <taxon>Hypsizygus</taxon>
    </lineage>
</organism>
<dbReference type="EMBL" id="LUEZ02000184">
    <property type="protein sequence ID" value="RDB15297.1"/>
    <property type="molecule type" value="Genomic_DNA"/>
</dbReference>
<evidence type="ECO:0000313" key="3">
    <source>
        <dbReference type="EMBL" id="RDB15297.1"/>
    </source>
</evidence>
<keyword evidence="2" id="KW-0812">Transmembrane</keyword>
<keyword evidence="4" id="KW-1185">Reference proteome</keyword>
<evidence type="ECO:0000256" key="1">
    <source>
        <dbReference type="SAM" id="MobiDB-lite"/>
    </source>
</evidence>
<protein>
    <submittedName>
        <fullName evidence="3">Uncharacterized protein</fullName>
    </submittedName>
</protein>